<proteinExistence type="predicted"/>
<protein>
    <submittedName>
        <fullName evidence="3">Uncharacterized protein</fullName>
    </submittedName>
</protein>
<keyword evidence="2" id="KW-0812">Transmembrane</keyword>
<dbReference type="Proteomes" id="UP000190023">
    <property type="component" value="Unassembled WGS sequence"/>
</dbReference>
<dbReference type="AlphaFoldDB" id="A0A1T0B1Q3"/>
<keyword evidence="2" id="KW-0472">Membrane</keyword>
<evidence type="ECO:0000313" key="4">
    <source>
        <dbReference type="Proteomes" id="UP000190023"/>
    </source>
</evidence>
<sequence length="277" mass="31875">MRTTKAELLELKQQIEQELEKLKTANEAYQLNKKQADEISQWHIKLDKITDEIIDWQEAASNHFKEITILSKQSEIDKPKIEAYKKEIEEMLGLFKKQKEDIQEIIDDANRASMAGSFKKQQDDINRKMKWADGFLIGSLLITAGISYWGFNSSFSPENLFLWGQFIAKSAISLPLLIVAWLKAKERAYLFRLREDYGYKYSSAMAFEGYKKQAQEQSPELQKQLLQIAVDNLGANPTKVFERDLKSTPIDTIIDSLGKRIDKAVESVSPKSKLSEE</sequence>
<dbReference type="OrthoDB" id="5672317at2"/>
<evidence type="ECO:0000256" key="1">
    <source>
        <dbReference type="SAM" id="Coils"/>
    </source>
</evidence>
<organism evidence="3 4">
    <name type="scientific">[Haemophilus] felis</name>
    <dbReference type="NCBI Taxonomy" id="123822"/>
    <lineage>
        <taxon>Bacteria</taxon>
        <taxon>Pseudomonadati</taxon>
        <taxon>Pseudomonadota</taxon>
        <taxon>Gammaproteobacteria</taxon>
        <taxon>Pasteurellales</taxon>
        <taxon>Pasteurellaceae</taxon>
    </lineage>
</organism>
<dbReference type="EMBL" id="MUYB01000021">
    <property type="protein sequence ID" value="OOS04123.1"/>
    <property type="molecule type" value="Genomic_DNA"/>
</dbReference>
<keyword evidence="2" id="KW-1133">Transmembrane helix</keyword>
<name>A0A1T0B1Q3_9PAST</name>
<comment type="caution">
    <text evidence="3">The sequence shown here is derived from an EMBL/GenBank/DDBJ whole genome shotgun (WGS) entry which is preliminary data.</text>
</comment>
<keyword evidence="1" id="KW-0175">Coiled coil</keyword>
<gene>
    <name evidence="3" type="ORF">B0188_05505</name>
</gene>
<dbReference type="STRING" id="123822.B0188_05505"/>
<evidence type="ECO:0000313" key="3">
    <source>
        <dbReference type="EMBL" id="OOS04123.1"/>
    </source>
</evidence>
<keyword evidence="4" id="KW-1185">Reference proteome</keyword>
<feature type="transmembrane region" description="Helical" evidence="2">
    <location>
        <begin position="163"/>
        <end position="182"/>
    </location>
</feature>
<evidence type="ECO:0000256" key="2">
    <source>
        <dbReference type="SAM" id="Phobius"/>
    </source>
</evidence>
<accession>A0A1T0B1Q3</accession>
<feature type="coiled-coil region" evidence="1">
    <location>
        <begin position="1"/>
        <end position="39"/>
    </location>
</feature>
<reference evidence="3 4" key="1">
    <citation type="submission" date="2017-02" db="EMBL/GenBank/DDBJ databases">
        <title>Draft genome sequence of Haemophilus felis CCUG 31170 type strain.</title>
        <authorList>
            <person name="Engstrom-Jakobsson H."/>
            <person name="Salva-Serra F."/>
            <person name="Thorell K."/>
            <person name="Gonzales-Siles L."/>
            <person name="Karlsson R."/>
            <person name="Boulund F."/>
            <person name="Engstrand L."/>
            <person name="Kristiansson E."/>
            <person name="Moore E."/>
        </authorList>
    </citation>
    <scope>NUCLEOTIDE SEQUENCE [LARGE SCALE GENOMIC DNA]</scope>
    <source>
        <strain evidence="3 4">CCUG 31170</strain>
    </source>
</reference>
<feature type="transmembrane region" description="Helical" evidence="2">
    <location>
        <begin position="131"/>
        <end position="151"/>
    </location>
</feature>